<organism evidence="2 3">
    <name type="scientific">Postia placenta MAD-698-R-SB12</name>
    <dbReference type="NCBI Taxonomy" id="670580"/>
    <lineage>
        <taxon>Eukaryota</taxon>
        <taxon>Fungi</taxon>
        <taxon>Dikarya</taxon>
        <taxon>Basidiomycota</taxon>
        <taxon>Agaricomycotina</taxon>
        <taxon>Agaricomycetes</taxon>
        <taxon>Polyporales</taxon>
        <taxon>Adustoporiaceae</taxon>
        <taxon>Rhodonia</taxon>
    </lineage>
</organism>
<accession>A0A1X6MLF8</accession>
<feature type="compositionally biased region" description="Basic residues" evidence="1">
    <location>
        <begin position="315"/>
        <end position="325"/>
    </location>
</feature>
<feature type="compositionally biased region" description="Basic residues" evidence="1">
    <location>
        <begin position="745"/>
        <end position="756"/>
    </location>
</feature>
<feature type="region of interest" description="Disordered" evidence="1">
    <location>
        <begin position="64"/>
        <end position="86"/>
    </location>
</feature>
<feature type="compositionally biased region" description="Basic and acidic residues" evidence="1">
    <location>
        <begin position="917"/>
        <end position="928"/>
    </location>
</feature>
<feature type="compositionally biased region" description="Polar residues" evidence="1">
    <location>
        <begin position="735"/>
        <end position="744"/>
    </location>
</feature>
<protein>
    <submittedName>
        <fullName evidence="2">Uncharacterized protein</fullName>
    </submittedName>
</protein>
<dbReference type="OrthoDB" id="10286779at2759"/>
<dbReference type="GeneID" id="36332178"/>
<sequence length="1090" mass="118960">MHPPSPHRAIHHVGHAGDVSESDVKRRSHACRARAQKAYTELLPAIDAPPLTVLLASDGGRVKKVAKRGGGGGRGHDRGRRKGGRVRAERACACKGGRRGRSAQLLEGVKRSGVAPVIRVRTPDGAHSVIKGHLKSPIHDIDSALLETLAACGDVKHCTVHRTPPARIGQSARPHFLSVATASSAILPQPHRSPTTPGPAARTRAPTPSIPPAPAPASTNCQLHTLALQRRPTYLQHMKRQTHGQEMTTLHPSPALFISFPLPPFPHCEPTHGRSLPRVTAPSPAAYLTQPLAYPPATPAPELRASPPGRSPGLRARRRDAFHHRTGPDVHPCTENTPMAGRARTPMSASASCPAFHMRGRSSAWQPTRGAAREPASLPGSLACAERDSYALCMSHRLPCGGRADEPALTLYDRGRPLPRGPARLRIRARASETAHSYRYRDGGSRDADGQRHLVRRDGVFKRREFADGKTRALCTRDADSTPWQPTREAGAAPGRKYLMPGATFARCKLASSPLSSTIPARRLHQEDTQDILCDRESRKRASKTAQRLSAARVGWRRGREAISHLGRAGVTFGGGAKAAGVLHAVGTGTPSDMVRRCSVSLESRTETRTWCGNIGLDGAARNLTFEAIEADSCSMTDDDGARHTDEQQQNYYISIIHACGNSRRFFRPVQSAIGRNGEGFYRFRVNGSPAPARPDTHNVRRLNLAVAQYSCPLAPGPQHALRLPLPDAVASSAVKGTQGTRYASSRRRRPRHLPPRRVSLDGLAQCHRMVRHPSFLVSASTVCRRTAWHCALFFPSSAHPSDMPPLPFSRRAHVSLLHRHHRRRLSYTTANMRRTWQHGSDLHGCPARGLRCPPWSELEAGRPVDGTLQRSESELRSVVLPGKDSRGDPEDDIVSASCVDGQEAAHGVRGTAGQRDLSRARAEEQSRVITRARPDARKIPHPLWRETASIPPIRRAGRTQTSRAVPAPWHHGRISAGQGGASTAGGTLIHCLRRMAQAAGSLVVAFCGTCNVHTNAGRRQFNVRARSGDVFLRARLSRVTGRPSSRLHEKRYAIHVTEKGARAASSCTREHRIRLRTRWPRPQRGHKSE</sequence>
<feature type="region of interest" description="Disordered" evidence="1">
    <location>
        <begin position="187"/>
        <end position="208"/>
    </location>
</feature>
<feature type="region of interest" description="Disordered" evidence="1">
    <location>
        <begin position="957"/>
        <end position="981"/>
    </location>
</feature>
<feature type="region of interest" description="Disordered" evidence="1">
    <location>
        <begin position="903"/>
        <end position="928"/>
    </location>
</feature>
<dbReference type="RefSeq" id="XP_024334038.1">
    <property type="nucleotide sequence ID" value="XM_024487229.1"/>
</dbReference>
<evidence type="ECO:0000313" key="2">
    <source>
        <dbReference type="EMBL" id="OSX57244.1"/>
    </source>
</evidence>
<evidence type="ECO:0000256" key="1">
    <source>
        <dbReference type="SAM" id="MobiDB-lite"/>
    </source>
</evidence>
<gene>
    <name evidence="2" type="ORF">POSPLADRAFT_1157708</name>
</gene>
<proteinExistence type="predicted"/>
<feature type="region of interest" description="Disordered" evidence="1">
    <location>
        <begin position="289"/>
        <end position="347"/>
    </location>
</feature>
<evidence type="ECO:0000313" key="3">
    <source>
        <dbReference type="Proteomes" id="UP000194127"/>
    </source>
</evidence>
<dbReference type="EMBL" id="KZ110609">
    <property type="protein sequence ID" value="OSX57244.1"/>
    <property type="molecule type" value="Genomic_DNA"/>
</dbReference>
<dbReference type="Proteomes" id="UP000194127">
    <property type="component" value="Unassembled WGS sequence"/>
</dbReference>
<keyword evidence="3" id="KW-1185">Reference proteome</keyword>
<reference evidence="2 3" key="1">
    <citation type="submission" date="2017-04" db="EMBL/GenBank/DDBJ databases">
        <title>Genome Sequence of the Model Brown-Rot Fungus Postia placenta SB12.</title>
        <authorList>
            <consortium name="DOE Joint Genome Institute"/>
            <person name="Gaskell J."/>
            <person name="Kersten P."/>
            <person name="Larrondo L.F."/>
            <person name="Canessa P."/>
            <person name="Martinez D."/>
            <person name="Hibbett D."/>
            <person name="Schmoll M."/>
            <person name="Kubicek C.P."/>
            <person name="Martinez A.T."/>
            <person name="Yadav J."/>
            <person name="Master E."/>
            <person name="Magnuson J.K."/>
            <person name="James T."/>
            <person name="Yaver D."/>
            <person name="Berka R."/>
            <person name="Labutti K."/>
            <person name="Lipzen A."/>
            <person name="Aerts A."/>
            <person name="Barry K."/>
            <person name="Henrissat B."/>
            <person name="Blanchette R."/>
            <person name="Grigoriev I."/>
            <person name="Cullen D."/>
        </authorList>
    </citation>
    <scope>NUCLEOTIDE SEQUENCE [LARGE SCALE GENOMIC DNA]</scope>
    <source>
        <strain evidence="2 3">MAD-698-R-SB12</strain>
    </source>
</reference>
<feature type="region of interest" description="Disordered" evidence="1">
    <location>
        <begin position="1"/>
        <end position="25"/>
    </location>
</feature>
<dbReference type="AlphaFoldDB" id="A0A1X6MLF8"/>
<feature type="compositionally biased region" description="Low complexity" evidence="1">
    <location>
        <begin position="192"/>
        <end position="207"/>
    </location>
</feature>
<feature type="region of interest" description="Disordered" evidence="1">
    <location>
        <begin position="733"/>
        <end position="756"/>
    </location>
</feature>
<name>A0A1X6MLF8_9APHY</name>